<sequence>MATEHGLFTAALGLSPPWQVTDVRFDPQGGRIDFEVGFAQGGRFACPACAAEAQAVHDTRERSWRHLHFFQFQAFIHAKVPRVRCQACGKTTQVPVPWARKGSGFTQRFEALALTLCQAMAVNTVCRHLGISGGALWRILKYYVGTARAREDFRAVRSVGIDETAARRGQNYISLFHDLAVPRLLFACPGRDQRTVKHFAADLAAHGGSPESVTAACLDMSKAYIAGVTKHLPNAAITFDVFHLVSLANQALDEVRGEERRTEPALRHSRWTWLKDKHQWSDRQIEQFHRLSRMRLKTARAWRLKESLRELFATATSAEEAREQFARWYSWARRARLAPMKRLAATLKAHLPGILNGFDSGLTNAAVEGSNSLIQAAKARARGYRTKDSFIAIAYLVAGKLNHLPASPYTTASCVRASA</sequence>
<accession>L0GVG1</accession>
<dbReference type="PATRIC" id="fig|765912.4.peg.971"/>
<organism evidence="4 5">
    <name type="scientific">Thioflavicoccus mobilis 8321</name>
    <dbReference type="NCBI Taxonomy" id="765912"/>
    <lineage>
        <taxon>Bacteria</taxon>
        <taxon>Pseudomonadati</taxon>
        <taxon>Pseudomonadota</taxon>
        <taxon>Gammaproteobacteria</taxon>
        <taxon>Chromatiales</taxon>
        <taxon>Chromatiaceae</taxon>
        <taxon>Thioflavicoccus</taxon>
    </lineage>
</organism>
<dbReference type="PANTHER" id="PTHR33498:SF1">
    <property type="entry name" value="TRANSPOSASE FOR INSERTION SEQUENCE ELEMENT IS1557"/>
    <property type="match status" value="1"/>
</dbReference>
<dbReference type="KEGG" id="tmb:Thimo_1000"/>
<evidence type="ECO:0000259" key="2">
    <source>
        <dbReference type="Pfam" id="PF13542"/>
    </source>
</evidence>
<gene>
    <name evidence="4" type="ORF">Thimo_1000</name>
</gene>
<proteinExistence type="predicted"/>
<dbReference type="AlphaFoldDB" id="L0GVG1"/>
<dbReference type="Pfam" id="PF01610">
    <property type="entry name" value="DDE_Tnp_ISL3"/>
    <property type="match status" value="1"/>
</dbReference>
<dbReference type="Pfam" id="PF14690">
    <property type="entry name" value="Zn_ribbon_ISL3"/>
    <property type="match status" value="1"/>
</dbReference>
<feature type="domain" description="Transposase IS204/IS1001/IS1096/IS1165 helix-turn-helix" evidence="2">
    <location>
        <begin position="94"/>
        <end position="144"/>
    </location>
</feature>
<protein>
    <submittedName>
        <fullName evidence="4">Transposase family protein</fullName>
    </submittedName>
</protein>
<dbReference type="RefSeq" id="WP_015279967.1">
    <property type="nucleotide sequence ID" value="NC_019940.1"/>
</dbReference>
<dbReference type="HOGENOM" id="CLU_041900_0_1_6"/>
<dbReference type="Pfam" id="PF13542">
    <property type="entry name" value="HTH_Tnp_ISL3"/>
    <property type="match status" value="1"/>
</dbReference>
<dbReference type="STRING" id="765912.Thimo_1000"/>
<dbReference type="InterPro" id="IPR032877">
    <property type="entry name" value="Transposase_HTH"/>
</dbReference>
<reference evidence="4 5" key="1">
    <citation type="submission" date="2011-09" db="EMBL/GenBank/DDBJ databases">
        <title>Complete sequence of chromosome of Thioflavicoccus mobilis 8321.</title>
        <authorList>
            <consortium name="US DOE Joint Genome Institute"/>
            <person name="Lucas S."/>
            <person name="Han J."/>
            <person name="Lapidus A."/>
            <person name="Cheng J.-F."/>
            <person name="Goodwin L."/>
            <person name="Pitluck S."/>
            <person name="Peters L."/>
            <person name="Ovchinnikova G."/>
            <person name="Lu M."/>
            <person name="Detter J.C."/>
            <person name="Han C."/>
            <person name="Tapia R."/>
            <person name="Land M."/>
            <person name="Hauser L."/>
            <person name="Kyrpides N."/>
            <person name="Ivanova N."/>
            <person name="Pagani I."/>
            <person name="Vogl K."/>
            <person name="Liu Z."/>
            <person name="Imhoff J."/>
            <person name="Thiel V."/>
            <person name="Frigaard N.-U."/>
            <person name="Bryant D."/>
            <person name="Woyke T."/>
        </authorList>
    </citation>
    <scope>NUCLEOTIDE SEQUENCE [LARGE SCALE GENOMIC DNA]</scope>
    <source>
        <strain evidence="4 5">8321</strain>
    </source>
</reference>
<dbReference type="eggNOG" id="COG3464">
    <property type="taxonomic scope" value="Bacteria"/>
</dbReference>
<dbReference type="OrthoDB" id="5791038at2"/>
<feature type="domain" description="Transposase IS204/IS1001/IS1096/IS1165 DDE" evidence="1">
    <location>
        <begin position="159"/>
        <end position="393"/>
    </location>
</feature>
<evidence type="ECO:0000259" key="1">
    <source>
        <dbReference type="Pfam" id="PF01610"/>
    </source>
</evidence>
<dbReference type="InterPro" id="IPR002560">
    <property type="entry name" value="Transposase_DDE"/>
</dbReference>
<evidence type="ECO:0000313" key="5">
    <source>
        <dbReference type="Proteomes" id="UP000010816"/>
    </source>
</evidence>
<feature type="domain" description="Transposase IS204/IS1001/IS1096/IS1165 zinc-finger" evidence="3">
    <location>
        <begin position="44"/>
        <end position="88"/>
    </location>
</feature>
<dbReference type="PANTHER" id="PTHR33498">
    <property type="entry name" value="TRANSPOSASE FOR INSERTION SEQUENCE ELEMENT IS1557"/>
    <property type="match status" value="1"/>
</dbReference>
<evidence type="ECO:0000259" key="3">
    <source>
        <dbReference type="Pfam" id="PF14690"/>
    </source>
</evidence>
<dbReference type="InterPro" id="IPR029261">
    <property type="entry name" value="Transposase_Znf"/>
</dbReference>
<dbReference type="InterPro" id="IPR047951">
    <property type="entry name" value="Transpos_ISL3"/>
</dbReference>
<dbReference type="NCBIfam" id="NF033550">
    <property type="entry name" value="transpos_ISL3"/>
    <property type="match status" value="1"/>
</dbReference>
<name>L0GVG1_9GAMM</name>
<dbReference type="EMBL" id="CP003051">
    <property type="protein sequence ID" value="AGA89822.1"/>
    <property type="molecule type" value="Genomic_DNA"/>
</dbReference>
<keyword evidence="5" id="KW-1185">Reference proteome</keyword>
<dbReference type="Proteomes" id="UP000010816">
    <property type="component" value="Chromosome"/>
</dbReference>
<evidence type="ECO:0000313" key="4">
    <source>
        <dbReference type="EMBL" id="AGA89822.1"/>
    </source>
</evidence>